<feature type="compositionally biased region" description="Basic and acidic residues" evidence="2">
    <location>
        <begin position="334"/>
        <end position="347"/>
    </location>
</feature>
<keyword evidence="1" id="KW-0175">Coiled coil</keyword>
<dbReference type="GO" id="GO:0005829">
    <property type="term" value="C:cytosol"/>
    <property type="evidence" value="ECO:0007669"/>
    <property type="project" value="TreeGrafter"/>
</dbReference>
<gene>
    <name evidence="3" type="ORF">C7M61_001838</name>
</gene>
<reference evidence="3 4" key="1">
    <citation type="submission" date="2018-03" db="EMBL/GenBank/DDBJ databases">
        <title>Candida pseudohaemulonii genome assembly and annotation.</title>
        <authorList>
            <person name="Munoz J.F."/>
            <person name="Gade L.G."/>
            <person name="Chow N.A."/>
            <person name="Litvintseva A.P."/>
            <person name="Loparev V.N."/>
            <person name="Cuomo C.A."/>
        </authorList>
    </citation>
    <scope>NUCLEOTIDE SEQUENCE [LARGE SCALE GENOMIC DNA]</scope>
    <source>
        <strain evidence="3 4">B12108</strain>
    </source>
</reference>
<dbReference type="InterPro" id="IPR007304">
    <property type="entry name" value="TAP46-like"/>
</dbReference>
<proteinExistence type="predicted"/>
<feature type="region of interest" description="Disordered" evidence="2">
    <location>
        <begin position="318"/>
        <end position="357"/>
    </location>
</feature>
<name>A0A2P7YTF7_9ASCO</name>
<dbReference type="Pfam" id="PF04177">
    <property type="entry name" value="TAP42"/>
    <property type="match status" value="1"/>
</dbReference>
<evidence type="ECO:0000313" key="3">
    <source>
        <dbReference type="EMBL" id="PSK39235.1"/>
    </source>
</evidence>
<feature type="coiled-coil region" evidence="1">
    <location>
        <begin position="167"/>
        <end position="194"/>
    </location>
</feature>
<dbReference type="PANTHER" id="PTHR10933:SF9">
    <property type="entry name" value="IMMUNOGLOBULIN-BINDING PROTEIN 1"/>
    <property type="match status" value="1"/>
</dbReference>
<dbReference type="VEuPathDB" id="FungiDB:C7M61_001838"/>
<dbReference type="GO" id="GO:0051721">
    <property type="term" value="F:protein phosphatase 2A binding"/>
    <property type="evidence" value="ECO:0007669"/>
    <property type="project" value="TreeGrafter"/>
</dbReference>
<sequence>MSSDLSVKERFKAAAKNLKTLENQQNIPNENNAILEALNELKAEFLLIKRMVNHLDLFDKSESFEEISTAYIPYLALEYFIACVEMELNGHCSLLNGNDNQGRQRKLAHLSFAKKGYQSYLETLEYLGSILSEDDISDIREMLPKNQESTANPHEQRQAKIKRFRRRKQLESQIEVQSEKIEGLDSELQSEEDLRMLYKTELCLFALHSSESLILIQLESLLLETQYYEGLKNHHKPNPKVSNSRDIHSKVEVVPGKNKAISDIIGPRGKILQPFVITKNKAELRKSVFGTGQTLPSMTVDEYLDYELLHGKLLSTDDTRRSELSSEDSDDELEARYWDDWKDDHPKGSGNMGSNIG</sequence>
<keyword evidence="4" id="KW-1185">Reference proteome</keyword>
<accession>A0A2P7YTF7</accession>
<dbReference type="Gene3D" id="1.25.40.540">
    <property type="entry name" value="TAP42-like family"/>
    <property type="match status" value="1"/>
</dbReference>
<evidence type="ECO:0000256" key="1">
    <source>
        <dbReference type="SAM" id="Coils"/>
    </source>
</evidence>
<evidence type="ECO:0000256" key="2">
    <source>
        <dbReference type="SAM" id="MobiDB-lite"/>
    </source>
</evidence>
<dbReference type="OrthoDB" id="10261753at2759"/>
<dbReference type="STRING" id="418784.A0A2P7YTF7"/>
<dbReference type="InterPro" id="IPR038511">
    <property type="entry name" value="TAP42/TAP46-like_sf"/>
</dbReference>
<dbReference type="AlphaFoldDB" id="A0A2P7YTF7"/>
<evidence type="ECO:0000313" key="4">
    <source>
        <dbReference type="Proteomes" id="UP000241107"/>
    </source>
</evidence>
<evidence type="ECO:0008006" key="5">
    <source>
        <dbReference type="Google" id="ProtNLM"/>
    </source>
</evidence>
<dbReference type="EMBL" id="PYFQ01000003">
    <property type="protein sequence ID" value="PSK39235.1"/>
    <property type="molecule type" value="Genomic_DNA"/>
</dbReference>
<dbReference type="PANTHER" id="PTHR10933">
    <property type="entry name" value="IMMUNOGLOBULIN-BINDING PROTEIN 1"/>
    <property type="match status" value="1"/>
</dbReference>
<dbReference type="GO" id="GO:0035303">
    <property type="term" value="P:regulation of dephosphorylation"/>
    <property type="evidence" value="ECO:0007669"/>
    <property type="project" value="TreeGrafter"/>
</dbReference>
<dbReference type="RefSeq" id="XP_024714372.1">
    <property type="nucleotide sequence ID" value="XM_024857236.1"/>
</dbReference>
<protein>
    <recommendedName>
        <fullName evidence="5">TAP42-like protein</fullName>
    </recommendedName>
</protein>
<dbReference type="GO" id="GO:0009966">
    <property type="term" value="P:regulation of signal transduction"/>
    <property type="evidence" value="ECO:0007669"/>
    <property type="project" value="InterPro"/>
</dbReference>
<dbReference type="GeneID" id="36565228"/>
<organism evidence="3 4">
    <name type="scientific">Candidozyma pseudohaemuli</name>
    <dbReference type="NCBI Taxonomy" id="418784"/>
    <lineage>
        <taxon>Eukaryota</taxon>
        <taxon>Fungi</taxon>
        <taxon>Dikarya</taxon>
        <taxon>Ascomycota</taxon>
        <taxon>Saccharomycotina</taxon>
        <taxon>Pichiomycetes</taxon>
        <taxon>Metschnikowiaceae</taxon>
        <taxon>Candidozyma</taxon>
    </lineage>
</organism>
<comment type="caution">
    <text evidence="3">The sequence shown here is derived from an EMBL/GenBank/DDBJ whole genome shotgun (WGS) entry which is preliminary data.</text>
</comment>
<dbReference type="Proteomes" id="UP000241107">
    <property type="component" value="Unassembled WGS sequence"/>
</dbReference>